<accession>A0A4R0RWE9</accession>
<feature type="signal peptide" evidence="1">
    <location>
        <begin position="1"/>
        <end position="22"/>
    </location>
</feature>
<evidence type="ECO:0000313" key="2">
    <source>
        <dbReference type="EMBL" id="TCD71572.1"/>
    </source>
</evidence>
<reference evidence="2 3" key="1">
    <citation type="submission" date="2018-11" db="EMBL/GenBank/DDBJ databases">
        <title>Genome assembly of Steccherinum ochraceum LE-BIN_3174, the white-rot fungus of the Steccherinaceae family (The Residual Polyporoid clade, Polyporales, Basidiomycota).</title>
        <authorList>
            <person name="Fedorova T.V."/>
            <person name="Glazunova O.A."/>
            <person name="Landesman E.O."/>
            <person name="Moiseenko K.V."/>
            <person name="Psurtseva N.V."/>
            <person name="Savinova O.S."/>
            <person name="Shakhova N.V."/>
            <person name="Tyazhelova T.V."/>
            <person name="Vasina D.V."/>
        </authorList>
    </citation>
    <scope>NUCLEOTIDE SEQUENCE [LARGE SCALE GENOMIC DNA]</scope>
    <source>
        <strain evidence="2 3">LE-BIN_3174</strain>
    </source>
</reference>
<evidence type="ECO:0008006" key="4">
    <source>
        <dbReference type="Google" id="ProtNLM"/>
    </source>
</evidence>
<name>A0A4R0RWE9_9APHY</name>
<comment type="caution">
    <text evidence="2">The sequence shown here is derived from an EMBL/GenBank/DDBJ whole genome shotgun (WGS) entry which is preliminary data.</text>
</comment>
<dbReference type="AlphaFoldDB" id="A0A4R0RWE9"/>
<dbReference type="Proteomes" id="UP000292702">
    <property type="component" value="Unassembled WGS sequence"/>
</dbReference>
<evidence type="ECO:0000313" key="3">
    <source>
        <dbReference type="Proteomes" id="UP000292702"/>
    </source>
</evidence>
<sequence>MKRLYVRWDILIALIPLLHTKADRSRLMRSCKTLHEYILPFLARQGHAKSWEGIASLWDFVHSALERHLLIQELELPSPFLGIRIRSQFDQSTLARCGPFVMHGFAALDTGAYTLKQPDPELKLPWDILIHLLPLITHKADLSRVIRTCSTLHKYGLPILAESCRLPKVPSEFYDLWQSFALRFMKRHPELVLFIRDLELPHPDHCHGMISDRDYYGFLKQAPTAGIIAGASNLRTLRLHGVNRLAADNDIFQAILSHRSLERIEFGEIGLHEGVELIARMEGPVKKVAFNFGCIEYAEEERLPQNRQLVHLLQPFRETLEEVKLMYTPSEATLEQDLSGLGPQVRCTSVHTLVIDVGFMAGPITMDDISYVFPNLRTLVWRCEEDIDPEDAEDQRVIYDETQSHRGSWDILDTWTCDARWVFFLYSRFPVRLWNGVVLGRMKEHIHQFKVAIADIWPRHLDIAILLGALKMKWKCNLSTMFPYCEVTHLNIDMNDLSNDISRVKFKRAINELLMSLRRMPLRFLSIRFGFDQPSSEYSYKGAQCDAWMRDLDVAACIGRRLARHLPALKYVSFQFGQRQQPDACWRIGERTTKGTFVIERLSEATARKVLGASPFAKKLCSP</sequence>
<evidence type="ECO:0000256" key="1">
    <source>
        <dbReference type="SAM" id="SignalP"/>
    </source>
</evidence>
<keyword evidence="3" id="KW-1185">Reference proteome</keyword>
<protein>
    <recommendedName>
        <fullName evidence="4">F-box domain-containing protein</fullName>
    </recommendedName>
</protein>
<gene>
    <name evidence="2" type="ORF">EIP91_007319</name>
</gene>
<keyword evidence="1" id="KW-0732">Signal</keyword>
<organism evidence="2 3">
    <name type="scientific">Steccherinum ochraceum</name>
    <dbReference type="NCBI Taxonomy" id="92696"/>
    <lineage>
        <taxon>Eukaryota</taxon>
        <taxon>Fungi</taxon>
        <taxon>Dikarya</taxon>
        <taxon>Basidiomycota</taxon>
        <taxon>Agaricomycotina</taxon>
        <taxon>Agaricomycetes</taxon>
        <taxon>Polyporales</taxon>
        <taxon>Steccherinaceae</taxon>
        <taxon>Steccherinum</taxon>
    </lineage>
</organism>
<proteinExistence type="predicted"/>
<feature type="chain" id="PRO_5020949982" description="F-box domain-containing protein" evidence="1">
    <location>
        <begin position="23"/>
        <end position="623"/>
    </location>
</feature>
<dbReference type="EMBL" id="RWJN01000004">
    <property type="protein sequence ID" value="TCD71572.1"/>
    <property type="molecule type" value="Genomic_DNA"/>
</dbReference>